<gene>
    <name evidence="4" type="ORF">P167DRAFT_311988</name>
</gene>
<name>A0A3N4L0D6_9PEZI</name>
<evidence type="ECO:0000313" key="4">
    <source>
        <dbReference type="EMBL" id="RPB16280.1"/>
    </source>
</evidence>
<feature type="chain" id="PRO_5018083520" description="Mid2 domain-containing protein" evidence="3">
    <location>
        <begin position="26"/>
        <end position="409"/>
    </location>
</feature>
<dbReference type="InParanoid" id="A0A3N4L0D6"/>
<evidence type="ECO:0008006" key="6">
    <source>
        <dbReference type="Google" id="ProtNLM"/>
    </source>
</evidence>
<dbReference type="STRING" id="1392247.A0A3N4L0D6"/>
<feature type="compositionally biased region" description="Low complexity" evidence="1">
    <location>
        <begin position="298"/>
        <end position="311"/>
    </location>
</feature>
<evidence type="ECO:0000256" key="2">
    <source>
        <dbReference type="SAM" id="Phobius"/>
    </source>
</evidence>
<dbReference type="AlphaFoldDB" id="A0A3N4L0D6"/>
<evidence type="ECO:0000256" key="1">
    <source>
        <dbReference type="SAM" id="MobiDB-lite"/>
    </source>
</evidence>
<feature type="region of interest" description="Disordered" evidence="1">
    <location>
        <begin position="31"/>
        <end position="56"/>
    </location>
</feature>
<organism evidence="4 5">
    <name type="scientific">Morchella conica CCBAS932</name>
    <dbReference type="NCBI Taxonomy" id="1392247"/>
    <lineage>
        <taxon>Eukaryota</taxon>
        <taxon>Fungi</taxon>
        <taxon>Dikarya</taxon>
        <taxon>Ascomycota</taxon>
        <taxon>Pezizomycotina</taxon>
        <taxon>Pezizomycetes</taxon>
        <taxon>Pezizales</taxon>
        <taxon>Morchellaceae</taxon>
        <taxon>Morchella</taxon>
    </lineage>
</organism>
<feature type="signal peptide" evidence="3">
    <location>
        <begin position="1"/>
        <end position="25"/>
    </location>
</feature>
<dbReference type="EMBL" id="ML119109">
    <property type="protein sequence ID" value="RPB16280.1"/>
    <property type="molecule type" value="Genomic_DNA"/>
</dbReference>
<keyword evidence="5" id="KW-1185">Reference proteome</keyword>
<proteinExistence type="predicted"/>
<evidence type="ECO:0000256" key="3">
    <source>
        <dbReference type="SAM" id="SignalP"/>
    </source>
</evidence>
<feature type="transmembrane region" description="Helical" evidence="2">
    <location>
        <begin position="252"/>
        <end position="274"/>
    </location>
</feature>
<sequence>MYYYNTLLVLFTGASLCVASPGARGARVGLQKLKDRTGSGPSSQQPELKRDATPLQSQSYVTVTQDSITDITTEYAVVTSYGSEAPVVVTKTIVSQSTIQQPAPPSPTSTSEAPSSTSQVGPAGTSAPSYTCQNGFFLCAAEFNGGCCGNGYTCAIDSCIPPPTATGDHLFCDTGLYLCPANLQYGCCPGGYDCGISECSIIGPTAGVSSTLAKASALNLLAKHSITTASPSSTPTSTPGPNPVSEISPVTIGGIVAGCLVGIAIFVFLGWYTYRRVGSRGNNDPPGGVTTTNYYDPTASVSRTPGSSSSTRYHTVTQDHGYFPKMPFKQKTVPSQALPPQNGVVEMAHNTASYPAQHGQVAWGNGNHNHVPVELPALDRQEPIYEVEGTKLKSANRWTGAFSRQRGGR</sequence>
<reference evidence="4 5" key="1">
    <citation type="journal article" date="2018" name="Nat. Ecol. Evol.">
        <title>Pezizomycetes genomes reveal the molecular basis of ectomycorrhizal truffle lifestyle.</title>
        <authorList>
            <person name="Murat C."/>
            <person name="Payen T."/>
            <person name="Noel B."/>
            <person name="Kuo A."/>
            <person name="Morin E."/>
            <person name="Chen J."/>
            <person name="Kohler A."/>
            <person name="Krizsan K."/>
            <person name="Balestrini R."/>
            <person name="Da Silva C."/>
            <person name="Montanini B."/>
            <person name="Hainaut M."/>
            <person name="Levati E."/>
            <person name="Barry K.W."/>
            <person name="Belfiori B."/>
            <person name="Cichocki N."/>
            <person name="Clum A."/>
            <person name="Dockter R.B."/>
            <person name="Fauchery L."/>
            <person name="Guy J."/>
            <person name="Iotti M."/>
            <person name="Le Tacon F."/>
            <person name="Lindquist E.A."/>
            <person name="Lipzen A."/>
            <person name="Malagnac F."/>
            <person name="Mello A."/>
            <person name="Molinier V."/>
            <person name="Miyauchi S."/>
            <person name="Poulain J."/>
            <person name="Riccioni C."/>
            <person name="Rubini A."/>
            <person name="Sitrit Y."/>
            <person name="Splivallo R."/>
            <person name="Traeger S."/>
            <person name="Wang M."/>
            <person name="Zifcakova L."/>
            <person name="Wipf D."/>
            <person name="Zambonelli A."/>
            <person name="Paolocci F."/>
            <person name="Nowrousian M."/>
            <person name="Ottonello S."/>
            <person name="Baldrian P."/>
            <person name="Spatafora J.W."/>
            <person name="Henrissat B."/>
            <person name="Nagy L.G."/>
            <person name="Aury J.M."/>
            <person name="Wincker P."/>
            <person name="Grigoriev I.V."/>
            <person name="Bonfante P."/>
            <person name="Martin F.M."/>
        </authorList>
    </citation>
    <scope>NUCLEOTIDE SEQUENCE [LARGE SCALE GENOMIC DNA]</scope>
    <source>
        <strain evidence="4 5">CCBAS932</strain>
    </source>
</reference>
<protein>
    <recommendedName>
        <fullName evidence="6">Mid2 domain-containing protein</fullName>
    </recommendedName>
</protein>
<accession>A0A3N4L0D6</accession>
<feature type="region of interest" description="Disordered" evidence="1">
    <location>
        <begin position="280"/>
        <end position="313"/>
    </location>
</feature>
<keyword evidence="2" id="KW-1133">Transmembrane helix</keyword>
<evidence type="ECO:0000313" key="5">
    <source>
        <dbReference type="Proteomes" id="UP000277580"/>
    </source>
</evidence>
<keyword evidence="3" id="KW-0732">Signal</keyword>
<feature type="region of interest" description="Disordered" evidence="1">
    <location>
        <begin position="98"/>
        <end position="124"/>
    </location>
</feature>
<feature type="compositionally biased region" description="Low complexity" evidence="1">
    <location>
        <begin position="108"/>
        <end position="119"/>
    </location>
</feature>
<dbReference type="OrthoDB" id="2426396at2759"/>
<keyword evidence="2" id="KW-0472">Membrane</keyword>
<dbReference type="Proteomes" id="UP000277580">
    <property type="component" value="Unassembled WGS sequence"/>
</dbReference>
<keyword evidence="2" id="KW-0812">Transmembrane</keyword>